<dbReference type="GO" id="GO:0003676">
    <property type="term" value="F:nucleic acid binding"/>
    <property type="evidence" value="ECO:0007669"/>
    <property type="project" value="InterPro"/>
</dbReference>
<evidence type="ECO:0000313" key="1">
    <source>
        <dbReference type="EMBL" id="QDV56378.1"/>
    </source>
</evidence>
<keyword evidence="1" id="KW-0378">Hydrolase</keyword>
<reference evidence="1 2" key="1">
    <citation type="submission" date="2019-02" db="EMBL/GenBank/DDBJ databases">
        <title>Deep-cultivation of Planctomycetes and their phenomic and genomic characterization uncovers novel biology.</title>
        <authorList>
            <person name="Wiegand S."/>
            <person name="Jogler M."/>
            <person name="Boedeker C."/>
            <person name="Pinto D."/>
            <person name="Vollmers J."/>
            <person name="Rivas-Marin E."/>
            <person name="Kohn T."/>
            <person name="Peeters S.H."/>
            <person name="Heuer A."/>
            <person name="Rast P."/>
            <person name="Oberbeckmann S."/>
            <person name="Bunk B."/>
            <person name="Jeske O."/>
            <person name="Meyerdierks A."/>
            <person name="Storesund J.E."/>
            <person name="Kallscheuer N."/>
            <person name="Luecker S."/>
            <person name="Lage O.M."/>
            <person name="Pohl T."/>
            <person name="Merkel B.J."/>
            <person name="Hornburger P."/>
            <person name="Mueller R.-W."/>
            <person name="Bruemmer F."/>
            <person name="Labrenz M."/>
            <person name="Spormann A.M."/>
            <person name="Op den Camp H."/>
            <person name="Overmann J."/>
            <person name="Amann R."/>
            <person name="Jetten M.S.M."/>
            <person name="Mascher T."/>
            <person name="Medema M.H."/>
            <person name="Devos D.P."/>
            <person name="Kaster A.-K."/>
            <person name="Ovreas L."/>
            <person name="Rohde M."/>
            <person name="Galperin M.Y."/>
            <person name="Jogler C."/>
        </authorList>
    </citation>
    <scope>NUCLEOTIDE SEQUENCE [LARGE SCALE GENOMIC DNA]</scope>
    <source>
        <strain evidence="1 2">Mal33</strain>
    </source>
</reference>
<proteinExistence type="predicted"/>
<organism evidence="1 2">
    <name type="scientific">Rosistilla oblonga</name>
    <dbReference type="NCBI Taxonomy" id="2527990"/>
    <lineage>
        <taxon>Bacteria</taxon>
        <taxon>Pseudomonadati</taxon>
        <taxon>Planctomycetota</taxon>
        <taxon>Planctomycetia</taxon>
        <taxon>Pirellulales</taxon>
        <taxon>Pirellulaceae</taxon>
        <taxon>Rosistilla</taxon>
    </lineage>
</organism>
<dbReference type="SUPFAM" id="SSF53098">
    <property type="entry name" value="Ribonuclease H-like"/>
    <property type="match status" value="1"/>
</dbReference>
<evidence type="ECO:0000313" key="2">
    <source>
        <dbReference type="Proteomes" id="UP000316770"/>
    </source>
</evidence>
<dbReference type="OrthoDB" id="277546at2"/>
<dbReference type="RefSeq" id="WP_145120408.1">
    <property type="nucleotide sequence ID" value="NZ_CP036292.1"/>
</dbReference>
<dbReference type="InterPro" id="IPR036397">
    <property type="entry name" value="RNaseH_sf"/>
</dbReference>
<gene>
    <name evidence="1" type="primary">rnhA_1</name>
    <name evidence="1" type="ORF">Mal33_23670</name>
</gene>
<dbReference type="EC" id="3.1.26.4" evidence="1"/>
<protein>
    <submittedName>
        <fullName evidence="1">Ribonuclease HI</fullName>
        <ecNumber evidence="1">3.1.26.4</ecNumber>
    </submittedName>
</protein>
<keyword evidence="2" id="KW-1185">Reference proteome</keyword>
<dbReference type="InterPro" id="IPR012337">
    <property type="entry name" value="RNaseH-like_sf"/>
</dbReference>
<name>A0A518ITG4_9BACT</name>
<dbReference type="Gene3D" id="3.30.420.10">
    <property type="entry name" value="Ribonuclease H-like superfamily/Ribonuclease H"/>
    <property type="match status" value="1"/>
</dbReference>
<dbReference type="EMBL" id="CP036318">
    <property type="protein sequence ID" value="QDV56378.1"/>
    <property type="molecule type" value="Genomic_DNA"/>
</dbReference>
<accession>A0A518ITG4</accession>
<dbReference type="Proteomes" id="UP000316770">
    <property type="component" value="Chromosome"/>
</dbReference>
<dbReference type="AlphaFoldDB" id="A0A518ITG4"/>
<sequence>MVAALPEYLLVCETRLDEEDRHHWRFSLETILGQSVVEASDHEPCDLNRLALWSVVRGLEALDGPSCVTMMCSNRYVIHGLRNGLNSWRETRFSWDHFGRMVTIPNADLWRRVDRALDIHQVSTCWLSAAFLSQGRNAAQLPESRPAPLDRIRKWLAGQAVADTPTFAVA</sequence>
<dbReference type="GO" id="GO:0004523">
    <property type="term" value="F:RNA-DNA hybrid ribonuclease activity"/>
    <property type="evidence" value="ECO:0007669"/>
    <property type="project" value="UniProtKB-EC"/>
</dbReference>